<dbReference type="InterPro" id="IPR010998">
    <property type="entry name" value="Integrase_recombinase_N"/>
</dbReference>
<dbReference type="SUPFAM" id="SSF47823">
    <property type="entry name" value="lambda integrase-like, N-terminal domain"/>
    <property type="match status" value="1"/>
</dbReference>
<sequence>MGDLEFILPANGQIPFHWTKEGLSRNMTLLELFPVVAANQDLLNFIAYLANQKMSATTAFTYISGIAYAHKLKQINNTTKSFIVVKALEGLRRKKREPMQLLP</sequence>
<dbReference type="GO" id="GO:0003677">
    <property type="term" value="F:DNA binding"/>
    <property type="evidence" value="ECO:0007669"/>
    <property type="project" value="UniProtKB-KW"/>
</dbReference>
<reference evidence="2" key="2">
    <citation type="submission" date="2020-11" db="EMBL/GenBank/DDBJ databases">
        <authorList>
            <person name="McCartney M.A."/>
            <person name="Auch B."/>
            <person name="Kono T."/>
            <person name="Mallez S."/>
            <person name="Becker A."/>
            <person name="Gohl D.M."/>
            <person name="Silverstein K.A.T."/>
            <person name="Koren S."/>
            <person name="Bechman K.B."/>
            <person name="Herman A."/>
            <person name="Abrahante J.E."/>
            <person name="Garbe J."/>
        </authorList>
    </citation>
    <scope>NUCLEOTIDE SEQUENCE</scope>
    <source>
        <strain evidence="2">Duluth1</strain>
        <tissue evidence="2">Whole animal</tissue>
    </source>
</reference>
<comment type="caution">
    <text evidence="2">The sequence shown here is derived from an EMBL/GenBank/DDBJ whole genome shotgun (WGS) entry which is preliminary data.</text>
</comment>
<keyword evidence="3" id="KW-1185">Reference proteome</keyword>
<proteinExistence type="predicted"/>
<evidence type="ECO:0000256" key="1">
    <source>
        <dbReference type="ARBA" id="ARBA00023125"/>
    </source>
</evidence>
<protein>
    <submittedName>
        <fullName evidence="2">Uncharacterized protein</fullName>
    </submittedName>
</protein>
<reference evidence="2" key="1">
    <citation type="journal article" date="2019" name="bioRxiv">
        <title>The Genome of the Zebra Mussel, Dreissena polymorpha: A Resource for Invasive Species Research.</title>
        <authorList>
            <person name="McCartney M.A."/>
            <person name="Auch B."/>
            <person name="Kono T."/>
            <person name="Mallez S."/>
            <person name="Zhang Y."/>
            <person name="Obille A."/>
            <person name="Becker A."/>
            <person name="Abrahante J.E."/>
            <person name="Garbe J."/>
            <person name="Badalamenti J.P."/>
            <person name="Herman A."/>
            <person name="Mangelson H."/>
            <person name="Liachko I."/>
            <person name="Sullivan S."/>
            <person name="Sone E.D."/>
            <person name="Koren S."/>
            <person name="Silverstein K.A.T."/>
            <person name="Beckman K.B."/>
            <person name="Gohl D.M."/>
        </authorList>
    </citation>
    <scope>NUCLEOTIDE SEQUENCE</scope>
    <source>
        <strain evidence="2">Duluth1</strain>
        <tissue evidence="2">Whole animal</tissue>
    </source>
</reference>
<dbReference type="EMBL" id="JAIWYP010000015">
    <property type="protein sequence ID" value="KAH3698921.1"/>
    <property type="molecule type" value="Genomic_DNA"/>
</dbReference>
<accession>A0A9D3YI24</accession>
<dbReference type="AlphaFoldDB" id="A0A9D3YI24"/>
<organism evidence="2 3">
    <name type="scientific">Dreissena polymorpha</name>
    <name type="common">Zebra mussel</name>
    <name type="synonym">Mytilus polymorpha</name>
    <dbReference type="NCBI Taxonomy" id="45954"/>
    <lineage>
        <taxon>Eukaryota</taxon>
        <taxon>Metazoa</taxon>
        <taxon>Spiralia</taxon>
        <taxon>Lophotrochozoa</taxon>
        <taxon>Mollusca</taxon>
        <taxon>Bivalvia</taxon>
        <taxon>Autobranchia</taxon>
        <taxon>Heteroconchia</taxon>
        <taxon>Euheterodonta</taxon>
        <taxon>Imparidentia</taxon>
        <taxon>Neoheterodontei</taxon>
        <taxon>Myida</taxon>
        <taxon>Dreissenoidea</taxon>
        <taxon>Dreissenidae</taxon>
        <taxon>Dreissena</taxon>
    </lineage>
</organism>
<dbReference type="Gene3D" id="1.10.150.130">
    <property type="match status" value="1"/>
</dbReference>
<keyword evidence="1" id="KW-0238">DNA-binding</keyword>
<name>A0A9D3YI24_DREPO</name>
<gene>
    <name evidence="2" type="ORF">DPMN_073866</name>
</gene>
<evidence type="ECO:0000313" key="3">
    <source>
        <dbReference type="Proteomes" id="UP000828390"/>
    </source>
</evidence>
<dbReference type="Proteomes" id="UP000828390">
    <property type="component" value="Unassembled WGS sequence"/>
</dbReference>
<evidence type="ECO:0000313" key="2">
    <source>
        <dbReference type="EMBL" id="KAH3698921.1"/>
    </source>
</evidence>